<gene>
    <name evidence="2" type="ORF">GMARGA_LOCUS11081</name>
</gene>
<feature type="region of interest" description="Disordered" evidence="1">
    <location>
        <begin position="64"/>
        <end position="92"/>
    </location>
</feature>
<keyword evidence="3" id="KW-1185">Reference proteome</keyword>
<comment type="caution">
    <text evidence="2">The sequence shown here is derived from an EMBL/GenBank/DDBJ whole genome shotgun (WGS) entry which is preliminary data.</text>
</comment>
<name>A0ABN7UV83_GIGMA</name>
<dbReference type="EMBL" id="CAJVQB010006385">
    <property type="protein sequence ID" value="CAG8683075.1"/>
    <property type="molecule type" value="Genomic_DNA"/>
</dbReference>
<sequence>MDTSINYESELAFANASHDMIKIGDIDRYEKAVKKYLQVGQYHRTLENTLHARRILRAAKLQREDTAAIETSTSPLEFSPDNPYINRDKSEKPVNKLFSTDMNISNDYEPEPPFTNTPHSKIKIRDTDGYKELVKKYLQVEQSHKVYGNTLH</sequence>
<accession>A0ABN7UV83</accession>
<dbReference type="Proteomes" id="UP000789901">
    <property type="component" value="Unassembled WGS sequence"/>
</dbReference>
<evidence type="ECO:0000313" key="2">
    <source>
        <dbReference type="EMBL" id="CAG8683075.1"/>
    </source>
</evidence>
<reference evidence="2 3" key="1">
    <citation type="submission" date="2021-06" db="EMBL/GenBank/DDBJ databases">
        <authorList>
            <person name="Kallberg Y."/>
            <person name="Tangrot J."/>
            <person name="Rosling A."/>
        </authorList>
    </citation>
    <scope>NUCLEOTIDE SEQUENCE [LARGE SCALE GENOMIC DNA]</scope>
    <source>
        <strain evidence="2 3">120-4 pot B 10/14</strain>
    </source>
</reference>
<protein>
    <submittedName>
        <fullName evidence="2">6261_t:CDS:1</fullName>
    </submittedName>
</protein>
<proteinExistence type="predicted"/>
<organism evidence="2 3">
    <name type="scientific">Gigaspora margarita</name>
    <dbReference type="NCBI Taxonomy" id="4874"/>
    <lineage>
        <taxon>Eukaryota</taxon>
        <taxon>Fungi</taxon>
        <taxon>Fungi incertae sedis</taxon>
        <taxon>Mucoromycota</taxon>
        <taxon>Glomeromycotina</taxon>
        <taxon>Glomeromycetes</taxon>
        <taxon>Diversisporales</taxon>
        <taxon>Gigasporaceae</taxon>
        <taxon>Gigaspora</taxon>
    </lineage>
</organism>
<evidence type="ECO:0000256" key="1">
    <source>
        <dbReference type="SAM" id="MobiDB-lite"/>
    </source>
</evidence>
<feature type="region of interest" description="Disordered" evidence="1">
    <location>
        <begin position="103"/>
        <end position="122"/>
    </location>
</feature>
<evidence type="ECO:0000313" key="3">
    <source>
        <dbReference type="Proteomes" id="UP000789901"/>
    </source>
</evidence>
<feature type="non-terminal residue" evidence="2">
    <location>
        <position position="152"/>
    </location>
</feature>